<dbReference type="Proteomes" id="UP000024836">
    <property type="component" value="Unassembled WGS sequence"/>
</dbReference>
<evidence type="ECO:0000313" key="3">
    <source>
        <dbReference type="Proteomes" id="UP000024836"/>
    </source>
</evidence>
<dbReference type="STRING" id="1461693.ATO10_12324"/>
<sequence>MRYVKGTLIALIALLAIAFFHYTLPQRDVVRISDTYEKRIDFGENSIFWSSPDTGNATGTVNRDIFFIQTIQTNGKPMVYRNEDTGWGWPPYFKLDTSNLQTEAADLKSSAEAPKWVVIKHYGWRNEFLSIYPNAVGVRQVDSPDVSLFPWMNIVILTLIGLVLLFLYRLWAQFRQRAIDPLLEDAGEAWDAVDERADQARDAAKAKATGFRAWLNTWKGTPRK</sequence>
<dbReference type="RefSeq" id="WP_035252002.1">
    <property type="nucleotide sequence ID" value="NZ_AQQY01000008.1"/>
</dbReference>
<gene>
    <name evidence="2" type="ORF">ATO10_12324</name>
</gene>
<name>A0A058ZJM3_9RHOB</name>
<feature type="transmembrane region" description="Helical" evidence="1">
    <location>
        <begin position="148"/>
        <end position="168"/>
    </location>
</feature>
<evidence type="ECO:0008006" key="4">
    <source>
        <dbReference type="Google" id="ProtNLM"/>
    </source>
</evidence>
<keyword evidence="1" id="KW-0472">Membrane</keyword>
<organism evidence="2 3">
    <name type="scientific">Actibacterium atlanticum</name>
    <dbReference type="NCBI Taxonomy" id="1461693"/>
    <lineage>
        <taxon>Bacteria</taxon>
        <taxon>Pseudomonadati</taxon>
        <taxon>Pseudomonadota</taxon>
        <taxon>Alphaproteobacteria</taxon>
        <taxon>Rhodobacterales</taxon>
        <taxon>Roseobacteraceae</taxon>
        <taxon>Actibacterium</taxon>
    </lineage>
</organism>
<keyword evidence="1" id="KW-0812">Transmembrane</keyword>
<comment type="caution">
    <text evidence="2">The sequence shown here is derived from an EMBL/GenBank/DDBJ whole genome shotgun (WGS) entry which is preliminary data.</text>
</comment>
<reference evidence="2 3" key="1">
    <citation type="submission" date="2013-04" db="EMBL/GenBank/DDBJ databases">
        <title>Shimia sp. 22II-S11-Z10 Genome Sequencing.</title>
        <authorList>
            <person name="Lai Q."/>
            <person name="Li G."/>
            <person name="Shao Z."/>
        </authorList>
    </citation>
    <scope>NUCLEOTIDE SEQUENCE [LARGE SCALE GENOMIC DNA]</scope>
    <source>
        <strain evidence="3">22II-S11-Z10</strain>
    </source>
</reference>
<dbReference type="Pfam" id="PF07509">
    <property type="entry name" value="DUF1523"/>
    <property type="match status" value="1"/>
</dbReference>
<dbReference type="PATRIC" id="fig|1461693.3.peg.2498"/>
<dbReference type="AlphaFoldDB" id="A0A058ZJM3"/>
<proteinExistence type="predicted"/>
<dbReference type="eggNOG" id="ENOG5032VK6">
    <property type="taxonomic scope" value="Bacteria"/>
</dbReference>
<keyword evidence="3" id="KW-1185">Reference proteome</keyword>
<keyword evidence="1" id="KW-1133">Transmembrane helix</keyword>
<protein>
    <recommendedName>
        <fullName evidence="4">DUF1523 domain-containing protein</fullName>
    </recommendedName>
</protein>
<accession>A0A058ZJM3</accession>
<dbReference type="EMBL" id="AQQY01000008">
    <property type="protein sequence ID" value="KCV81392.1"/>
    <property type="molecule type" value="Genomic_DNA"/>
</dbReference>
<evidence type="ECO:0000256" key="1">
    <source>
        <dbReference type="SAM" id="Phobius"/>
    </source>
</evidence>
<dbReference type="InterPro" id="IPR011088">
    <property type="entry name" value="Phage_phiNM3_A0EWY4"/>
</dbReference>
<evidence type="ECO:0000313" key="2">
    <source>
        <dbReference type="EMBL" id="KCV81392.1"/>
    </source>
</evidence>
<dbReference type="OrthoDB" id="5354324at2"/>